<gene>
    <name evidence="2" type="ORF">TCIL3000_0_08530</name>
</gene>
<comment type="caution">
    <text evidence="2">The sequence shown here is derived from an EMBL/GenBank/DDBJ whole genome shotgun (WGS) entry which is preliminary data.</text>
</comment>
<proteinExistence type="predicted"/>
<feature type="region of interest" description="Disordered" evidence="1">
    <location>
        <begin position="35"/>
        <end position="63"/>
    </location>
</feature>
<dbReference type="EMBL" id="CAEQ01002080">
    <property type="protein sequence ID" value="CCD15856.1"/>
    <property type="molecule type" value="Genomic_DNA"/>
</dbReference>
<dbReference type="InterPro" id="IPR014710">
    <property type="entry name" value="RmlC-like_jellyroll"/>
</dbReference>
<evidence type="ECO:0000313" key="2">
    <source>
        <dbReference type="EMBL" id="CCD15856.1"/>
    </source>
</evidence>
<reference evidence="3" key="1">
    <citation type="submission" date="2011-07" db="EMBL/GenBank/DDBJ databases">
        <title>Divergent evolution of antigenic variation in African trypanosomes.</title>
        <authorList>
            <person name="Jackson A.P."/>
            <person name="Berry A."/>
            <person name="Allison H.C."/>
            <person name="Burton P."/>
            <person name="Anderson J."/>
            <person name="Aslett M."/>
            <person name="Brown R."/>
            <person name="Corton N."/>
            <person name="Harris D."/>
            <person name="Hauser H."/>
            <person name="Gamble J."/>
            <person name="Gilderthorp R."/>
            <person name="McQuillan J."/>
            <person name="Quail M.A."/>
            <person name="Sanders M."/>
            <person name="Van Tonder A."/>
            <person name="Ginger M.L."/>
            <person name="Donelson J.E."/>
            <person name="Field M.C."/>
            <person name="Barry J.D."/>
            <person name="Berriman M."/>
            <person name="Hertz-Fowler C."/>
        </authorList>
    </citation>
    <scope>NUCLEOTIDE SEQUENCE [LARGE SCALE GENOMIC DNA]</scope>
    <source>
        <strain evidence="3">IL3000</strain>
    </source>
</reference>
<name>F9WEZ0_TRYCI</name>
<dbReference type="InterPro" id="IPR018490">
    <property type="entry name" value="cNMP-bd_dom_sf"/>
</dbReference>
<evidence type="ECO:0000256" key="1">
    <source>
        <dbReference type="SAM" id="MobiDB-lite"/>
    </source>
</evidence>
<dbReference type="VEuPathDB" id="TriTrypDB:TcIL3000_0_08530"/>
<sequence>MLQKFYDGMRFVPPSLDAITGLILSSSILHKVSQRGSGGTAKRVTISGQQPPNRISRRSRSGLERSGMSPYFLEQVEKIPLVSLCNPESSFYVDCARCFRCITFRPGEHIVKRGTECNAVLFFCQGGAIVVDNESALRNSGGGGGVSTSGWLNLPRVPQGYIIGYTCVRRHLWERSIIAPDDGAEVWELSRWNFVEILRRYQIESQMHALVLQLMQPLCATAGRHAILDAQPLLTPSPASLWSEHKMPNFHPVSTSEVPRFPVWNESRLLCESSIQLR</sequence>
<dbReference type="AlphaFoldDB" id="F9WEZ0"/>
<dbReference type="Proteomes" id="UP000000702">
    <property type="component" value="Unassembled WGS sequence"/>
</dbReference>
<evidence type="ECO:0000313" key="3">
    <source>
        <dbReference type="Proteomes" id="UP000000702"/>
    </source>
</evidence>
<accession>F9WEZ0</accession>
<protein>
    <submittedName>
        <fullName evidence="2">WGS project CAEQ00000000 data, annotated contig 329</fullName>
    </submittedName>
</protein>
<keyword evidence="3" id="KW-1185">Reference proteome</keyword>
<dbReference type="SUPFAM" id="SSF51206">
    <property type="entry name" value="cAMP-binding domain-like"/>
    <property type="match status" value="1"/>
</dbReference>
<dbReference type="Gene3D" id="2.60.120.10">
    <property type="entry name" value="Jelly Rolls"/>
    <property type="match status" value="1"/>
</dbReference>
<reference evidence="2 3" key="2">
    <citation type="journal article" date="2012" name="Proc. Natl. Acad. Sci. U.S.A.">
        <title>Antigenic diversity is generated by distinct evolutionary mechanisms in African trypanosome species.</title>
        <authorList>
            <person name="Jackson A.P."/>
            <person name="Berry A."/>
            <person name="Aslett M."/>
            <person name="Allison H.C."/>
            <person name="Burton P."/>
            <person name="Vavrova-Anderson J."/>
            <person name="Brown R."/>
            <person name="Browne H."/>
            <person name="Corton N."/>
            <person name="Hauser H."/>
            <person name="Gamble J."/>
            <person name="Gilderthorp R."/>
            <person name="Marcello L."/>
            <person name="McQuillan J."/>
            <person name="Otto T.D."/>
            <person name="Quail M.A."/>
            <person name="Sanders M.J."/>
            <person name="van Tonder A."/>
            <person name="Ginger M.L."/>
            <person name="Field M.C."/>
            <person name="Barry J.D."/>
            <person name="Hertz-Fowler C."/>
            <person name="Berriman M."/>
        </authorList>
    </citation>
    <scope>NUCLEOTIDE SEQUENCE [LARGE SCALE GENOMIC DNA]</scope>
    <source>
        <strain evidence="2 3">IL3000</strain>
    </source>
</reference>
<organism evidence="2 3">
    <name type="scientific">Trypanosoma congolense (strain IL3000)</name>
    <dbReference type="NCBI Taxonomy" id="1068625"/>
    <lineage>
        <taxon>Eukaryota</taxon>
        <taxon>Discoba</taxon>
        <taxon>Euglenozoa</taxon>
        <taxon>Kinetoplastea</taxon>
        <taxon>Metakinetoplastina</taxon>
        <taxon>Trypanosomatida</taxon>
        <taxon>Trypanosomatidae</taxon>
        <taxon>Trypanosoma</taxon>
        <taxon>Nannomonas</taxon>
    </lineage>
</organism>